<organism evidence="1 2">
    <name type="scientific">Catharanthus roseus</name>
    <name type="common">Madagascar periwinkle</name>
    <name type="synonym">Vinca rosea</name>
    <dbReference type="NCBI Taxonomy" id="4058"/>
    <lineage>
        <taxon>Eukaryota</taxon>
        <taxon>Viridiplantae</taxon>
        <taxon>Streptophyta</taxon>
        <taxon>Embryophyta</taxon>
        <taxon>Tracheophyta</taxon>
        <taxon>Spermatophyta</taxon>
        <taxon>Magnoliopsida</taxon>
        <taxon>eudicotyledons</taxon>
        <taxon>Gunneridae</taxon>
        <taxon>Pentapetalae</taxon>
        <taxon>asterids</taxon>
        <taxon>lamiids</taxon>
        <taxon>Gentianales</taxon>
        <taxon>Apocynaceae</taxon>
        <taxon>Rauvolfioideae</taxon>
        <taxon>Vinceae</taxon>
        <taxon>Catharanthinae</taxon>
        <taxon>Catharanthus</taxon>
    </lineage>
</organism>
<evidence type="ECO:0000313" key="2">
    <source>
        <dbReference type="Proteomes" id="UP001060085"/>
    </source>
</evidence>
<name>A0ACC0B292_CATRO</name>
<comment type="caution">
    <text evidence="1">The sequence shown here is derived from an EMBL/GenBank/DDBJ whole genome shotgun (WGS) entry which is preliminary data.</text>
</comment>
<proteinExistence type="predicted"/>
<dbReference type="EMBL" id="CM044704">
    <property type="protein sequence ID" value="KAI5666753.1"/>
    <property type="molecule type" value="Genomic_DNA"/>
</dbReference>
<dbReference type="Proteomes" id="UP001060085">
    <property type="component" value="Linkage Group LG04"/>
</dbReference>
<keyword evidence="2" id="KW-1185">Reference proteome</keyword>
<gene>
    <name evidence="1" type="ORF">M9H77_16606</name>
</gene>
<evidence type="ECO:0000313" key="1">
    <source>
        <dbReference type="EMBL" id="KAI5666753.1"/>
    </source>
</evidence>
<protein>
    <submittedName>
        <fullName evidence="1">Uncharacterized protein</fullName>
    </submittedName>
</protein>
<accession>A0ACC0B292</accession>
<sequence>MYSSSSFIYIRWFCLLFFHNTQLHLLATMAAHYHQLVIVFFLTLALANFQTSSSHVLKGSVTCLDCDSHYDLSEIKVLVRCSNVKKMALATTKKDGTFETKLPTSAEKPKCLAKIVGAGSNLLYTSGKKTISRVVKVQGQEDFYYTNSEPLNFYKSCPQQKQAECASAAGFDSSETVDIPLPREWGLAPSSYYLPFIPIIGIP</sequence>
<reference evidence="2" key="1">
    <citation type="journal article" date="2023" name="Nat. Plants">
        <title>Single-cell RNA sequencing provides a high-resolution roadmap for understanding the multicellular compartmentation of specialized metabolism.</title>
        <authorList>
            <person name="Sun S."/>
            <person name="Shen X."/>
            <person name="Li Y."/>
            <person name="Li Y."/>
            <person name="Wang S."/>
            <person name="Li R."/>
            <person name="Zhang H."/>
            <person name="Shen G."/>
            <person name="Guo B."/>
            <person name="Wei J."/>
            <person name="Xu J."/>
            <person name="St-Pierre B."/>
            <person name="Chen S."/>
            <person name="Sun C."/>
        </authorList>
    </citation>
    <scope>NUCLEOTIDE SEQUENCE [LARGE SCALE GENOMIC DNA]</scope>
</reference>